<accession>A0A0J8IMQ1</accession>
<dbReference type="OrthoDB" id="6938975at2"/>
<gene>
    <name evidence="1" type="ORF">ACR52_25180</name>
</gene>
<dbReference type="AlphaFoldDB" id="A0A0J8IMQ1"/>
<keyword evidence="2" id="KW-1185">Reference proteome</keyword>
<dbReference type="Proteomes" id="UP000037551">
    <property type="component" value="Unassembled WGS sequence"/>
</dbReference>
<dbReference type="InterPro" id="IPR037914">
    <property type="entry name" value="SpoVT-AbrB_sf"/>
</dbReference>
<dbReference type="SUPFAM" id="SSF89447">
    <property type="entry name" value="AbrB/MazE/MraZ-like"/>
    <property type="match status" value="1"/>
</dbReference>
<evidence type="ECO:0000313" key="2">
    <source>
        <dbReference type="Proteomes" id="UP000037551"/>
    </source>
</evidence>
<organism evidence="1 2">
    <name type="scientific">Pseudomonas fildesensis</name>
    <dbReference type="NCBI Taxonomy" id="1674920"/>
    <lineage>
        <taxon>Bacteria</taxon>
        <taxon>Pseudomonadati</taxon>
        <taxon>Pseudomonadota</taxon>
        <taxon>Gammaproteobacteria</taxon>
        <taxon>Pseudomonadales</taxon>
        <taxon>Pseudomonadaceae</taxon>
        <taxon>Pseudomonas</taxon>
    </lineage>
</organism>
<name>A0A0J8IMQ1_9PSED</name>
<protein>
    <submittedName>
        <fullName evidence="1">AbrB family transcriptional regulator</fullName>
    </submittedName>
</protein>
<evidence type="ECO:0000313" key="1">
    <source>
        <dbReference type="EMBL" id="KMT52936.1"/>
    </source>
</evidence>
<proteinExistence type="predicted"/>
<dbReference type="RefSeq" id="WP_048730559.1">
    <property type="nucleotide sequence ID" value="NZ_LFMW01000021.1"/>
</dbReference>
<dbReference type="PATRIC" id="fig|1674920.3.peg.3465"/>
<comment type="caution">
    <text evidence="1">The sequence shown here is derived from an EMBL/GenBank/DDBJ whole genome shotgun (WGS) entry which is preliminary data.</text>
</comment>
<sequence>MNDSLATTVICQDPDDSSGDIIIDLPPDVLAAMDVGLGDSLSIELADGSIVLKPIREINTQY</sequence>
<reference evidence="1 2" key="1">
    <citation type="submission" date="2015-06" db="EMBL/GenBank/DDBJ databases">
        <title>Draft genome sequence of an Antarctic Pseudomonas sp. strain KG01 with full potential for biotechnological applications.</title>
        <authorList>
            <person name="Pavlov M.S."/>
            <person name="Lira F."/>
            <person name="Martinez J.L."/>
            <person name="Marshall S.H."/>
        </authorList>
    </citation>
    <scope>NUCLEOTIDE SEQUENCE [LARGE SCALE GENOMIC DNA]</scope>
    <source>
        <strain evidence="1 2">KG01</strain>
    </source>
</reference>
<dbReference type="EMBL" id="LFMW01000021">
    <property type="protein sequence ID" value="KMT52936.1"/>
    <property type="molecule type" value="Genomic_DNA"/>
</dbReference>